<keyword evidence="1" id="KW-0472">Membrane</keyword>
<evidence type="ECO:0000313" key="2">
    <source>
        <dbReference type="EMBL" id="GAH81024.1"/>
    </source>
</evidence>
<feature type="transmembrane region" description="Helical" evidence="1">
    <location>
        <begin position="89"/>
        <end position="107"/>
    </location>
</feature>
<feature type="transmembrane region" description="Helical" evidence="1">
    <location>
        <begin position="25"/>
        <end position="52"/>
    </location>
</feature>
<evidence type="ECO:0000256" key="1">
    <source>
        <dbReference type="SAM" id="Phobius"/>
    </source>
</evidence>
<dbReference type="AlphaFoldDB" id="X1JRY2"/>
<sequence length="117" mass="11889">MGDLVPRQELVKQGVKGVAGVGGGIGLLILNGIASAGFLPGLIVGGLVTVVGMVIGSSKEDRRAGLITIAAGAATIAASIPLIDRIVSWLLPVAGIGLIVAGGYSLFKFWRNLRKRS</sequence>
<feature type="transmembrane region" description="Helical" evidence="1">
    <location>
        <begin position="64"/>
        <end position="83"/>
    </location>
</feature>
<gene>
    <name evidence="2" type="ORF">S03H2_66475</name>
</gene>
<name>X1JRY2_9ZZZZ</name>
<comment type="caution">
    <text evidence="2">The sequence shown here is derived from an EMBL/GenBank/DDBJ whole genome shotgun (WGS) entry which is preliminary data.</text>
</comment>
<protein>
    <submittedName>
        <fullName evidence="2">Uncharacterized protein</fullName>
    </submittedName>
</protein>
<keyword evidence="1" id="KW-1133">Transmembrane helix</keyword>
<proteinExistence type="predicted"/>
<reference evidence="2" key="1">
    <citation type="journal article" date="2014" name="Front. Microbiol.">
        <title>High frequency of phylogenetically diverse reductive dehalogenase-homologous genes in deep subseafloor sedimentary metagenomes.</title>
        <authorList>
            <person name="Kawai M."/>
            <person name="Futagami T."/>
            <person name="Toyoda A."/>
            <person name="Takaki Y."/>
            <person name="Nishi S."/>
            <person name="Hori S."/>
            <person name="Arai W."/>
            <person name="Tsubouchi T."/>
            <person name="Morono Y."/>
            <person name="Uchiyama I."/>
            <person name="Ito T."/>
            <person name="Fujiyama A."/>
            <person name="Inagaki F."/>
            <person name="Takami H."/>
        </authorList>
    </citation>
    <scope>NUCLEOTIDE SEQUENCE</scope>
    <source>
        <strain evidence="2">Expedition CK06-06</strain>
    </source>
</reference>
<dbReference type="EMBL" id="BARU01043409">
    <property type="protein sequence ID" value="GAH81024.1"/>
    <property type="molecule type" value="Genomic_DNA"/>
</dbReference>
<organism evidence="2">
    <name type="scientific">marine sediment metagenome</name>
    <dbReference type="NCBI Taxonomy" id="412755"/>
    <lineage>
        <taxon>unclassified sequences</taxon>
        <taxon>metagenomes</taxon>
        <taxon>ecological metagenomes</taxon>
    </lineage>
</organism>
<keyword evidence="1" id="KW-0812">Transmembrane</keyword>
<accession>X1JRY2</accession>